<dbReference type="Pfam" id="PF13460">
    <property type="entry name" value="NAD_binding_10"/>
    <property type="match status" value="1"/>
</dbReference>
<dbReference type="PANTHER" id="PTHR14097:SF7">
    <property type="entry name" value="OXIDOREDUCTASE HTATIP2"/>
    <property type="match status" value="1"/>
</dbReference>
<dbReference type="InterPro" id="IPR036291">
    <property type="entry name" value="NAD(P)-bd_dom_sf"/>
</dbReference>
<gene>
    <name evidence="2" type="ORF">EZS27_006116</name>
    <name evidence="3" type="ORF">EZS27_006129</name>
</gene>
<dbReference type="SUPFAM" id="SSF51735">
    <property type="entry name" value="NAD(P)-binding Rossmann-fold domains"/>
    <property type="match status" value="1"/>
</dbReference>
<sequence length="222" mass="24647">MGIQKTAIILGATGLTGSLLLKRLIKDDRYINIKLFSRRATEITSPKVNEYIVDLLNLEQFKDQFTGDEVFCCIGTTTAKTSDKNLYRAIDFGIPSVAAKLAKENGIHTFMVVSAIGANINSSIFYNKTKGEMEQDVLGQAIQNTYILRPSLILGDRGEKRLGEKIASLFMKLTNPLIVGKFRKYRSIQADCIAATMINLTQSGLDEQILESDIIQKLCSEK</sequence>
<dbReference type="Gene3D" id="3.40.50.720">
    <property type="entry name" value="NAD(P)-binding Rossmann-like Domain"/>
    <property type="match status" value="1"/>
</dbReference>
<dbReference type="EMBL" id="SNRY01000133">
    <property type="protein sequence ID" value="KAA6346351.1"/>
    <property type="molecule type" value="Genomic_DNA"/>
</dbReference>
<accession>A0A5J4SLS1</accession>
<evidence type="ECO:0000313" key="3">
    <source>
        <dbReference type="EMBL" id="KAA6346364.1"/>
    </source>
</evidence>
<name>A0A5J4SLS1_9ZZZZ</name>
<dbReference type="InterPro" id="IPR016040">
    <property type="entry name" value="NAD(P)-bd_dom"/>
</dbReference>
<comment type="caution">
    <text evidence="2">The sequence shown here is derived from an EMBL/GenBank/DDBJ whole genome shotgun (WGS) entry which is preliminary data.</text>
</comment>
<proteinExistence type="predicted"/>
<dbReference type="PANTHER" id="PTHR14097">
    <property type="entry name" value="OXIDOREDUCTASE HTATIP2"/>
    <property type="match status" value="1"/>
</dbReference>
<feature type="domain" description="NAD(P)-binding" evidence="1">
    <location>
        <begin position="11"/>
        <end position="123"/>
    </location>
</feature>
<evidence type="ECO:0000313" key="2">
    <source>
        <dbReference type="EMBL" id="KAA6346351.1"/>
    </source>
</evidence>
<evidence type="ECO:0000259" key="1">
    <source>
        <dbReference type="Pfam" id="PF13460"/>
    </source>
</evidence>
<organism evidence="2">
    <name type="scientific">termite gut metagenome</name>
    <dbReference type="NCBI Taxonomy" id="433724"/>
    <lineage>
        <taxon>unclassified sequences</taxon>
        <taxon>metagenomes</taxon>
        <taxon>organismal metagenomes</taxon>
    </lineage>
</organism>
<dbReference type="AlphaFoldDB" id="A0A5J4SLS1"/>
<dbReference type="EMBL" id="SNRY01000133">
    <property type="protein sequence ID" value="KAA6346364.1"/>
    <property type="molecule type" value="Genomic_DNA"/>
</dbReference>
<protein>
    <recommendedName>
        <fullName evidence="1">NAD(P)-binding domain-containing protein</fullName>
    </recommendedName>
</protein>
<reference evidence="2" key="1">
    <citation type="submission" date="2019-03" db="EMBL/GenBank/DDBJ databases">
        <title>Single cell metagenomics reveals metabolic interactions within the superorganism composed of flagellate Streblomastix strix and complex community of Bacteroidetes bacteria on its surface.</title>
        <authorList>
            <person name="Treitli S.C."/>
            <person name="Kolisko M."/>
            <person name="Husnik F."/>
            <person name="Keeling P."/>
            <person name="Hampl V."/>
        </authorList>
    </citation>
    <scope>NUCLEOTIDE SEQUENCE</scope>
    <source>
        <strain evidence="2">STM</strain>
    </source>
</reference>